<reference evidence="2 3" key="1">
    <citation type="journal article" date="2015" name="BMC Genomics">
        <title>Comparative genomics of Fructobacillus spp. and Leuconostoc spp. reveals niche-specific evolution of Fructobacillus spp.</title>
        <authorList>
            <person name="Endo A."/>
            <person name="Tanizawa Y."/>
            <person name="Tanaka N."/>
            <person name="Maeno S."/>
            <person name="Kumar H."/>
            <person name="Shiwa Y."/>
            <person name="Okada S."/>
            <person name="Yoshikawa H."/>
            <person name="Dicks L."/>
            <person name="Nakagawa J."/>
            <person name="Arita M."/>
        </authorList>
    </citation>
    <scope>NUCLEOTIDE SEQUENCE [LARGE SCALE GENOMIC DNA]</scope>
    <source>
        <strain evidence="2 3">DSM 15468</strain>
    </source>
</reference>
<protein>
    <recommendedName>
        <fullName evidence="4">DUF3290 domain-containing protein</fullName>
    </recommendedName>
</protein>
<keyword evidence="3" id="KW-1185">Reference proteome</keyword>
<feature type="transmembrane region" description="Helical" evidence="1">
    <location>
        <begin position="20"/>
        <end position="38"/>
    </location>
</feature>
<dbReference type="EMBL" id="DF968066">
    <property type="protein sequence ID" value="GAP03144.1"/>
    <property type="molecule type" value="Genomic_DNA"/>
</dbReference>
<proteinExistence type="predicted"/>
<gene>
    <name evidence="2" type="ORF">FPFC_041370</name>
</gene>
<evidence type="ECO:0000313" key="2">
    <source>
        <dbReference type="EMBL" id="GAP03144.1"/>
    </source>
</evidence>
<evidence type="ECO:0000313" key="3">
    <source>
        <dbReference type="Proteomes" id="UP000061227"/>
    </source>
</evidence>
<dbReference type="OrthoDB" id="3191971at2"/>
<keyword evidence="1" id="KW-0472">Membrane</keyword>
<accession>A0A3F3GWL4</accession>
<dbReference type="AlphaFoldDB" id="A0A3F3GWL4"/>
<dbReference type="RefSeq" id="WP_059378519.1">
    <property type="nucleotide sequence ID" value="NZ_DF968066.1"/>
</dbReference>
<evidence type="ECO:0000256" key="1">
    <source>
        <dbReference type="SAM" id="Phobius"/>
    </source>
</evidence>
<sequence length="147" mass="16734">MTFYSVDYLSKQNNLTNTVGTLLVVITFILLAAGLVARSRHRFNTRYRDLTIIAFLFFLFFAGVQWTNLQSTNAKNTQQSAMANFAKNYVKEQNAKKGQVAFNSTSLVDGMIAKEGSRYYQINLSKDGQSYTRTQVYLINTKTEVQK</sequence>
<dbReference type="Proteomes" id="UP000061227">
    <property type="component" value="Unassembled WGS sequence"/>
</dbReference>
<dbReference type="InterPro" id="IPR021707">
    <property type="entry name" value="DUF3290"/>
</dbReference>
<keyword evidence="1" id="KW-0812">Transmembrane</keyword>
<name>A0A3F3GWL4_9LACO</name>
<keyword evidence="1" id="KW-1133">Transmembrane helix</keyword>
<dbReference type="STRING" id="220714.SAMN05660469_0809"/>
<feature type="transmembrane region" description="Helical" evidence="1">
    <location>
        <begin position="50"/>
        <end position="69"/>
    </location>
</feature>
<organism evidence="2 3">
    <name type="scientific">Fructobacillus pseudoficulneus</name>
    <dbReference type="NCBI Taxonomy" id="220714"/>
    <lineage>
        <taxon>Bacteria</taxon>
        <taxon>Bacillati</taxon>
        <taxon>Bacillota</taxon>
        <taxon>Bacilli</taxon>
        <taxon>Lactobacillales</taxon>
        <taxon>Lactobacillaceae</taxon>
        <taxon>Fructobacillus</taxon>
    </lineage>
</organism>
<dbReference type="Pfam" id="PF11694">
    <property type="entry name" value="DUF3290"/>
    <property type="match status" value="1"/>
</dbReference>
<evidence type="ECO:0008006" key="4">
    <source>
        <dbReference type="Google" id="ProtNLM"/>
    </source>
</evidence>